<accession>X7EBE9</accession>
<dbReference type="InterPro" id="IPR058163">
    <property type="entry name" value="LysR-type_TF_proteobact-type"/>
</dbReference>
<dbReference type="eggNOG" id="COG0583">
    <property type="taxonomic scope" value="Bacteria"/>
</dbReference>
<comment type="caution">
    <text evidence="6">The sequence shown here is derived from an EMBL/GenBank/DDBJ whole genome shotgun (WGS) entry which is preliminary data.</text>
</comment>
<dbReference type="RefSeq" id="WP_211242013.1">
    <property type="nucleotide sequence ID" value="NZ_JALZ01000028.1"/>
</dbReference>
<keyword evidence="3" id="KW-0238">DNA-binding</keyword>
<dbReference type="Proteomes" id="UP000022447">
    <property type="component" value="Unassembled WGS sequence"/>
</dbReference>
<evidence type="ECO:0000313" key="6">
    <source>
        <dbReference type="EMBL" id="ETX13384.1"/>
    </source>
</evidence>
<dbReference type="Gene3D" id="1.10.10.10">
    <property type="entry name" value="Winged helix-like DNA-binding domain superfamily/Winged helix DNA-binding domain"/>
    <property type="match status" value="1"/>
</dbReference>
<dbReference type="InterPro" id="IPR005119">
    <property type="entry name" value="LysR_subst-bd"/>
</dbReference>
<dbReference type="GO" id="GO:0006351">
    <property type="term" value="P:DNA-templated transcription"/>
    <property type="evidence" value="ECO:0007669"/>
    <property type="project" value="TreeGrafter"/>
</dbReference>
<dbReference type="InterPro" id="IPR036390">
    <property type="entry name" value="WH_DNA-bd_sf"/>
</dbReference>
<reference evidence="6 7" key="1">
    <citation type="submission" date="2014-01" db="EMBL/GenBank/DDBJ databases">
        <title>Roseivivax halodurans JCM 10272 Genome Sequencing.</title>
        <authorList>
            <person name="Lai Q."/>
            <person name="Li G."/>
            <person name="Shao Z."/>
        </authorList>
    </citation>
    <scope>NUCLEOTIDE SEQUENCE [LARGE SCALE GENOMIC DNA]</scope>
    <source>
        <strain evidence="6 7">JCM 10272</strain>
    </source>
</reference>
<evidence type="ECO:0000256" key="4">
    <source>
        <dbReference type="ARBA" id="ARBA00023163"/>
    </source>
</evidence>
<dbReference type="PRINTS" id="PR00039">
    <property type="entry name" value="HTHLYSR"/>
</dbReference>
<keyword evidence="2" id="KW-0805">Transcription regulation</keyword>
<dbReference type="PANTHER" id="PTHR30537">
    <property type="entry name" value="HTH-TYPE TRANSCRIPTIONAL REGULATOR"/>
    <property type="match status" value="1"/>
</dbReference>
<dbReference type="Pfam" id="PF00126">
    <property type="entry name" value="HTH_1"/>
    <property type="match status" value="1"/>
</dbReference>
<dbReference type="Pfam" id="PF03466">
    <property type="entry name" value="LysR_substrate"/>
    <property type="match status" value="1"/>
</dbReference>
<evidence type="ECO:0000313" key="7">
    <source>
        <dbReference type="Proteomes" id="UP000022447"/>
    </source>
</evidence>
<evidence type="ECO:0000256" key="3">
    <source>
        <dbReference type="ARBA" id="ARBA00023125"/>
    </source>
</evidence>
<dbReference type="STRING" id="1449350.OCH239_10715"/>
<dbReference type="SUPFAM" id="SSF46785">
    <property type="entry name" value="Winged helix' DNA-binding domain"/>
    <property type="match status" value="1"/>
</dbReference>
<evidence type="ECO:0000256" key="2">
    <source>
        <dbReference type="ARBA" id="ARBA00023015"/>
    </source>
</evidence>
<comment type="similarity">
    <text evidence="1">Belongs to the LysR transcriptional regulatory family.</text>
</comment>
<dbReference type="SUPFAM" id="SSF53850">
    <property type="entry name" value="Periplasmic binding protein-like II"/>
    <property type="match status" value="1"/>
</dbReference>
<organism evidence="6 7">
    <name type="scientific">Roseivivax halodurans JCM 10272</name>
    <dbReference type="NCBI Taxonomy" id="1449350"/>
    <lineage>
        <taxon>Bacteria</taxon>
        <taxon>Pseudomonadati</taxon>
        <taxon>Pseudomonadota</taxon>
        <taxon>Alphaproteobacteria</taxon>
        <taxon>Rhodobacterales</taxon>
        <taxon>Roseobacteraceae</taxon>
        <taxon>Roseivivax</taxon>
    </lineage>
</organism>
<name>X7EBE9_9RHOB</name>
<evidence type="ECO:0000256" key="1">
    <source>
        <dbReference type="ARBA" id="ARBA00009437"/>
    </source>
</evidence>
<feature type="domain" description="HTH lysR-type" evidence="5">
    <location>
        <begin position="8"/>
        <end position="65"/>
    </location>
</feature>
<proteinExistence type="inferred from homology"/>
<dbReference type="PROSITE" id="PS50931">
    <property type="entry name" value="HTH_LYSR"/>
    <property type="match status" value="1"/>
</dbReference>
<dbReference type="CDD" id="cd08432">
    <property type="entry name" value="PBP2_GcdR_TrpI_HvrB_AmpR_like"/>
    <property type="match status" value="1"/>
</dbReference>
<gene>
    <name evidence="6" type="ORF">OCH239_10715</name>
</gene>
<sequence length="348" mass="39628">MQNRRINLPLNPLRSFAVASRHKTFTAAAKELGVSQVAISRQISILEDYLNVSLFERGVRSAKLTEVGRAFGIEVAGLFDELERATQRMISHETESAVNLRVHPTVAHHWLMPKLMDFTRRYPDIRVRFDTRVEPLDFRGTHLDVALQLGNGDWRDTRTRMLWEEHVDVVCCRSYLESIGGLEKPEDVTKGELLHSRYRRRAWEFWARSLELDIDFHRGMDFETSLLSYSAAQQGFGLAIGQLGLLDDLIAEGHLVRPLGMGIPTGAAFYVIWPTTVSVSVKTKRFIDWLLDQVGQPREFFKSVPPPKQNLNLSDRRFAEPDLYLGQCSNSDVMLTSVLGGNASSWRD</sequence>
<dbReference type="GO" id="GO:0003700">
    <property type="term" value="F:DNA-binding transcription factor activity"/>
    <property type="evidence" value="ECO:0007669"/>
    <property type="project" value="InterPro"/>
</dbReference>
<evidence type="ECO:0000259" key="5">
    <source>
        <dbReference type="PROSITE" id="PS50931"/>
    </source>
</evidence>
<dbReference type="EMBL" id="JALZ01000028">
    <property type="protein sequence ID" value="ETX13384.1"/>
    <property type="molecule type" value="Genomic_DNA"/>
</dbReference>
<dbReference type="GO" id="GO:0043565">
    <property type="term" value="F:sequence-specific DNA binding"/>
    <property type="evidence" value="ECO:0007669"/>
    <property type="project" value="TreeGrafter"/>
</dbReference>
<dbReference type="PANTHER" id="PTHR30537:SF74">
    <property type="entry name" value="HTH-TYPE TRANSCRIPTIONAL REGULATOR TRPI"/>
    <property type="match status" value="1"/>
</dbReference>
<keyword evidence="4" id="KW-0804">Transcription</keyword>
<dbReference type="InterPro" id="IPR036388">
    <property type="entry name" value="WH-like_DNA-bd_sf"/>
</dbReference>
<dbReference type="InterPro" id="IPR000847">
    <property type="entry name" value="LysR_HTH_N"/>
</dbReference>
<keyword evidence="7" id="KW-1185">Reference proteome</keyword>
<protein>
    <recommendedName>
        <fullName evidence="5">HTH lysR-type domain-containing protein</fullName>
    </recommendedName>
</protein>
<dbReference type="Gene3D" id="3.40.190.10">
    <property type="entry name" value="Periplasmic binding protein-like II"/>
    <property type="match status" value="2"/>
</dbReference>
<dbReference type="AlphaFoldDB" id="X7EBE9"/>